<dbReference type="AlphaFoldDB" id="A0AAJ2NRK3"/>
<dbReference type="PANTHER" id="PTHR45526:SF6">
    <property type="entry name" value="TRANSCRIPTIONAL REGULATORY PROTEIN CITT"/>
    <property type="match status" value="1"/>
</dbReference>
<keyword evidence="4" id="KW-0902">Two-component regulatory system</keyword>
<evidence type="ECO:0000256" key="6">
    <source>
        <dbReference type="ARBA" id="ARBA00023125"/>
    </source>
</evidence>
<organism evidence="11 12">
    <name type="scientific">Alkalihalophilus pseudofirmus</name>
    <name type="common">Bacillus pseudofirmus</name>
    <dbReference type="NCBI Taxonomy" id="79885"/>
    <lineage>
        <taxon>Bacteria</taxon>
        <taxon>Bacillati</taxon>
        <taxon>Bacillota</taxon>
        <taxon>Bacilli</taxon>
        <taxon>Bacillales</taxon>
        <taxon>Bacillaceae</taxon>
        <taxon>Alkalihalophilus</taxon>
    </lineage>
</organism>
<keyword evidence="7" id="KW-0010">Activator</keyword>
<evidence type="ECO:0000256" key="7">
    <source>
        <dbReference type="ARBA" id="ARBA00023159"/>
    </source>
</evidence>
<proteinExistence type="predicted"/>
<evidence type="ECO:0000256" key="5">
    <source>
        <dbReference type="ARBA" id="ARBA00023015"/>
    </source>
</evidence>
<accession>A0AAJ2NRK3</accession>
<dbReference type="InterPro" id="IPR024187">
    <property type="entry name" value="Sig_transdc_resp-reg_cit/mal"/>
</dbReference>
<evidence type="ECO:0000256" key="1">
    <source>
        <dbReference type="ARBA" id="ARBA00004496"/>
    </source>
</evidence>
<dbReference type="InterPro" id="IPR048714">
    <property type="entry name" value="DpiA-like_HTH"/>
</dbReference>
<evidence type="ECO:0000256" key="2">
    <source>
        <dbReference type="ARBA" id="ARBA00022490"/>
    </source>
</evidence>
<evidence type="ECO:0000256" key="9">
    <source>
        <dbReference type="PROSITE-ProRule" id="PRU00169"/>
    </source>
</evidence>
<dbReference type="PANTHER" id="PTHR45526">
    <property type="entry name" value="TRANSCRIPTIONAL REGULATORY PROTEIN DPIA"/>
    <property type="match status" value="1"/>
</dbReference>
<dbReference type="Pfam" id="PF20714">
    <property type="entry name" value="HTH_64"/>
    <property type="match status" value="1"/>
</dbReference>
<comment type="caution">
    <text evidence="11">The sequence shown here is derived from an EMBL/GenBank/DDBJ whole genome shotgun (WGS) entry which is preliminary data.</text>
</comment>
<dbReference type="InterPro" id="IPR051271">
    <property type="entry name" value="2C-system_Tx_regulators"/>
</dbReference>
<dbReference type="Gene3D" id="3.40.50.2300">
    <property type="match status" value="1"/>
</dbReference>
<sequence length="237" mass="26682">MQNPMYNVLIVEDDFRVAEITKGFVDKVDGFNVIGLCKTGAETESFLFNHNETTPDLILLDVYIPDVNGLDLFWKIRENLHQVDIVMITAAKEVYTIEEALRGGIFDYIVKPVDFNRFKRMLVTFKDQRGSLSSKEKLNQEEIDLLTRAQSPSQSAALVDQEQLPKGIDSITLEKVKNILSLHSDTGITASSLGEAVGISRSTARRYLEYLVSISEARAELSYGDVGRPERLYISNK</sequence>
<dbReference type="CDD" id="cd19925">
    <property type="entry name" value="REC_citrate_TCS"/>
    <property type="match status" value="1"/>
</dbReference>
<dbReference type="InterPro" id="IPR011006">
    <property type="entry name" value="CheY-like_superfamily"/>
</dbReference>
<keyword evidence="6" id="KW-0238">DNA-binding</keyword>
<gene>
    <name evidence="11" type="ORF">RYX45_18420</name>
</gene>
<protein>
    <submittedName>
        <fullName evidence="11">Response regulator</fullName>
    </submittedName>
</protein>
<feature type="modified residue" description="4-aspartylphosphate" evidence="9">
    <location>
        <position position="61"/>
    </location>
</feature>
<dbReference type="PROSITE" id="PS50110">
    <property type="entry name" value="RESPONSE_REGULATORY"/>
    <property type="match status" value="1"/>
</dbReference>
<dbReference type="GO" id="GO:0003700">
    <property type="term" value="F:DNA-binding transcription factor activity"/>
    <property type="evidence" value="ECO:0007669"/>
    <property type="project" value="InterPro"/>
</dbReference>
<dbReference type="InterPro" id="IPR001789">
    <property type="entry name" value="Sig_transdc_resp-reg_receiver"/>
</dbReference>
<evidence type="ECO:0000259" key="10">
    <source>
        <dbReference type="PROSITE" id="PS50110"/>
    </source>
</evidence>
<keyword evidence="8" id="KW-0804">Transcription</keyword>
<dbReference type="RefSeq" id="WP_323467612.1">
    <property type="nucleotide sequence ID" value="NZ_CP144224.1"/>
</dbReference>
<evidence type="ECO:0000313" key="11">
    <source>
        <dbReference type="EMBL" id="MDV2887163.1"/>
    </source>
</evidence>
<dbReference type="GO" id="GO:0000156">
    <property type="term" value="F:phosphorelay response regulator activity"/>
    <property type="evidence" value="ECO:0007669"/>
    <property type="project" value="TreeGrafter"/>
</dbReference>
<evidence type="ECO:0000313" key="12">
    <source>
        <dbReference type="Proteomes" id="UP001285636"/>
    </source>
</evidence>
<dbReference type="SMART" id="SM00448">
    <property type="entry name" value="REC"/>
    <property type="match status" value="1"/>
</dbReference>
<dbReference type="GO" id="GO:0005737">
    <property type="term" value="C:cytoplasm"/>
    <property type="evidence" value="ECO:0007669"/>
    <property type="project" value="UniProtKB-SubCell"/>
</dbReference>
<dbReference type="SUPFAM" id="SSF52172">
    <property type="entry name" value="CheY-like"/>
    <property type="match status" value="1"/>
</dbReference>
<evidence type="ECO:0000256" key="8">
    <source>
        <dbReference type="ARBA" id="ARBA00023163"/>
    </source>
</evidence>
<dbReference type="Proteomes" id="UP001285636">
    <property type="component" value="Unassembled WGS sequence"/>
</dbReference>
<reference evidence="11" key="1">
    <citation type="submission" date="2023-10" db="EMBL/GenBank/DDBJ databases">
        <title>Screening of Alkalihalophilus pseudofirmusBZ-TG-HK211 and Its Alleviation of Salt Stress on Rapeseed Growth.</title>
        <authorList>
            <person name="Zhao B."/>
            <person name="Guo T."/>
        </authorList>
    </citation>
    <scope>NUCLEOTIDE SEQUENCE</scope>
    <source>
        <strain evidence="11">BZ-TG-HK211</strain>
    </source>
</reference>
<feature type="domain" description="Response regulatory" evidence="10">
    <location>
        <begin position="7"/>
        <end position="126"/>
    </location>
</feature>
<dbReference type="EMBL" id="JAWJAY010000008">
    <property type="protein sequence ID" value="MDV2887163.1"/>
    <property type="molecule type" value="Genomic_DNA"/>
</dbReference>
<keyword evidence="3 9" id="KW-0597">Phosphoprotein</keyword>
<dbReference type="PIRSF" id="PIRSF006171">
    <property type="entry name" value="RR_citrat_malat"/>
    <property type="match status" value="1"/>
</dbReference>
<keyword evidence="2" id="KW-0963">Cytoplasm</keyword>
<comment type="subcellular location">
    <subcellularLocation>
        <location evidence="1">Cytoplasm</location>
    </subcellularLocation>
</comment>
<dbReference type="Pfam" id="PF00072">
    <property type="entry name" value="Response_reg"/>
    <property type="match status" value="1"/>
</dbReference>
<dbReference type="GO" id="GO:0003677">
    <property type="term" value="F:DNA binding"/>
    <property type="evidence" value="ECO:0007669"/>
    <property type="project" value="UniProtKB-KW"/>
</dbReference>
<evidence type="ECO:0000256" key="3">
    <source>
        <dbReference type="ARBA" id="ARBA00022553"/>
    </source>
</evidence>
<name>A0AAJ2NRK3_ALKPS</name>
<keyword evidence="5" id="KW-0805">Transcription regulation</keyword>
<evidence type="ECO:0000256" key="4">
    <source>
        <dbReference type="ARBA" id="ARBA00023012"/>
    </source>
</evidence>